<dbReference type="Proteomes" id="UP000298327">
    <property type="component" value="Unassembled WGS sequence"/>
</dbReference>
<keyword evidence="3" id="KW-1185">Reference proteome</keyword>
<sequence>MPSVSFTHYIRNQPTASKHQTPAAFMDTCALSFLAAKLQPSTDVSQPERSCSVNVVVESSPATRHDNARQDSVPKQGSNQVYDEIKIHSIILRLALSMMSAGTQAPRRDIDTLRHSKVEFLPRITPVYPETHGQIGPAPSDPCSSTRAPSTVPHDTHESEDALTDPLGCGDRVDGNPLALADPDTSTRSANTGGRQY</sequence>
<gene>
    <name evidence="2" type="ORF">EVG20_g5300</name>
</gene>
<protein>
    <submittedName>
        <fullName evidence="2">Uncharacterized protein</fullName>
    </submittedName>
</protein>
<comment type="caution">
    <text evidence="2">The sequence shown here is derived from an EMBL/GenBank/DDBJ whole genome shotgun (WGS) entry which is preliminary data.</text>
</comment>
<name>A0A4Y9YVM3_9AGAM</name>
<evidence type="ECO:0000256" key="1">
    <source>
        <dbReference type="SAM" id="MobiDB-lite"/>
    </source>
</evidence>
<dbReference type="AlphaFoldDB" id="A0A4Y9YVM3"/>
<dbReference type="EMBL" id="SEOQ01000307">
    <property type="protein sequence ID" value="TFY65790.1"/>
    <property type="molecule type" value="Genomic_DNA"/>
</dbReference>
<proteinExistence type="predicted"/>
<organism evidence="2 3">
    <name type="scientific">Dentipellis fragilis</name>
    <dbReference type="NCBI Taxonomy" id="205917"/>
    <lineage>
        <taxon>Eukaryota</taxon>
        <taxon>Fungi</taxon>
        <taxon>Dikarya</taxon>
        <taxon>Basidiomycota</taxon>
        <taxon>Agaricomycotina</taxon>
        <taxon>Agaricomycetes</taxon>
        <taxon>Russulales</taxon>
        <taxon>Hericiaceae</taxon>
        <taxon>Dentipellis</taxon>
    </lineage>
</organism>
<feature type="region of interest" description="Disordered" evidence="1">
    <location>
        <begin position="128"/>
        <end position="197"/>
    </location>
</feature>
<accession>A0A4Y9YVM3</accession>
<feature type="region of interest" description="Disordered" evidence="1">
    <location>
        <begin position="58"/>
        <end position="77"/>
    </location>
</feature>
<feature type="compositionally biased region" description="Polar residues" evidence="1">
    <location>
        <begin position="184"/>
        <end position="197"/>
    </location>
</feature>
<evidence type="ECO:0000313" key="3">
    <source>
        <dbReference type="Proteomes" id="UP000298327"/>
    </source>
</evidence>
<evidence type="ECO:0000313" key="2">
    <source>
        <dbReference type="EMBL" id="TFY65790.1"/>
    </source>
</evidence>
<reference evidence="2 3" key="1">
    <citation type="submission" date="2019-02" db="EMBL/GenBank/DDBJ databases">
        <title>Genome sequencing of the rare red list fungi Dentipellis fragilis.</title>
        <authorList>
            <person name="Buettner E."/>
            <person name="Kellner H."/>
        </authorList>
    </citation>
    <scope>NUCLEOTIDE SEQUENCE [LARGE SCALE GENOMIC DNA]</scope>
    <source>
        <strain evidence="2 3">DSM 105465</strain>
    </source>
</reference>